<reference evidence="1 2" key="1">
    <citation type="submission" date="2018-07" db="EMBL/GenBank/DDBJ databases">
        <title>Phylogenomic Insights into understanding Host Adaptation of Lactobacillus reuteri by a novel species, Lactobacillus spp. M31.</title>
        <authorList>
            <person name="Sharma S."/>
            <person name="Patil P."/>
            <person name="Korpole S."/>
            <person name="Patil P.B."/>
        </authorList>
    </citation>
    <scope>NUCLEOTIDE SEQUENCE [LARGE SCALE GENOMIC DNA]</scope>
    <source>
        <strain evidence="1 2">M31</strain>
    </source>
</reference>
<proteinExistence type="predicted"/>
<evidence type="ECO:0000313" key="1">
    <source>
        <dbReference type="EMBL" id="MBD5807483.1"/>
    </source>
</evidence>
<organism evidence="1 2">
    <name type="scientific">Limosilactobacillus walteri</name>
    <dbReference type="NCBI Taxonomy" id="2268022"/>
    <lineage>
        <taxon>Bacteria</taxon>
        <taxon>Bacillati</taxon>
        <taxon>Bacillota</taxon>
        <taxon>Bacilli</taxon>
        <taxon>Lactobacillales</taxon>
        <taxon>Lactobacillaceae</taxon>
        <taxon>Limosilactobacillus</taxon>
    </lineage>
</organism>
<sequence length="299" mass="33472">MQLTPDERLTSALPILIKQFPPMIRSMIDLTPNNSERKIRLLVFEAISHLTPKELTVDQITAAQLPELLALAMGLNPPAFQPASLTPNTLAEQKAFSYCAAYLMNRFVSGLNTVGNSPQIIEELTTDAGDIMMAQIQRLRFNYNQHFRITDYLADVKARQGILAAITAKQSAVFSSTSSEIMALASQIGQSIGTISAIIHECRQLKADKTWFISNITAGQYPLALLFARETSPDWFNNFFGHPHRPSLERFDQAYRLTLAHFNDVNQIVDDIKAQLMLDVKILPSNRVQKELISLINSI</sequence>
<comment type="caution">
    <text evidence="1">The sequence shown here is derived from an EMBL/GenBank/DDBJ whole genome shotgun (WGS) entry which is preliminary data.</text>
</comment>
<dbReference type="InterPro" id="IPR008949">
    <property type="entry name" value="Isoprenoid_synthase_dom_sf"/>
</dbReference>
<evidence type="ECO:0000313" key="2">
    <source>
        <dbReference type="Proteomes" id="UP000704341"/>
    </source>
</evidence>
<name>A0ABR8P9R9_9LACO</name>
<accession>A0ABR8P9R9</accession>
<dbReference type="EMBL" id="QORN01000054">
    <property type="protein sequence ID" value="MBD5807483.1"/>
    <property type="molecule type" value="Genomic_DNA"/>
</dbReference>
<dbReference type="Proteomes" id="UP000704341">
    <property type="component" value="Unassembled WGS sequence"/>
</dbReference>
<gene>
    <name evidence="1" type="ORF">DTK66_10365</name>
</gene>
<keyword evidence="2" id="KW-1185">Reference proteome</keyword>
<dbReference type="Gene3D" id="1.10.600.10">
    <property type="entry name" value="Farnesyl Diphosphate Synthase"/>
    <property type="match status" value="1"/>
</dbReference>
<dbReference type="SUPFAM" id="SSF48576">
    <property type="entry name" value="Terpenoid synthases"/>
    <property type="match status" value="1"/>
</dbReference>
<protein>
    <submittedName>
        <fullName evidence="1">Polyprenyl synthetase</fullName>
    </submittedName>
</protein>
<dbReference type="RefSeq" id="WP_191668625.1">
    <property type="nucleotide sequence ID" value="NZ_QORN01000054.1"/>
</dbReference>